<evidence type="ECO:0000256" key="4">
    <source>
        <dbReference type="ARBA" id="ARBA00022989"/>
    </source>
</evidence>
<keyword evidence="3 6" id="KW-0812">Transmembrane</keyword>
<proteinExistence type="inferred from homology"/>
<evidence type="ECO:0000256" key="6">
    <source>
        <dbReference type="RuleBase" id="RU361264"/>
    </source>
</evidence>
<dbReference type="RefSeq" id="XP_002139309.1">
    <property type="nucleotide sequence ID" value="XM_002139273.1"/>
</dbReference>
<protein>
    <recommendedName>
        <fullName evidence="6">Protein YIPF</fullName>
    </recommendedName>
</protein>
<dbReference type="Pfam" id="PF04893">
    <property type="entry name" value="Yip1"/>
    <property type="match status" value="1"/>
</dbReference>
<feature type="transmembrane region" description="Helical" evidence="6">
    <location>
        <begin position="187"/>
        <end position="204"/>
    </location>
</feature>
<keyword evidence="9" id="KW-1185">Reference proteome</keyword>
<dbReference type="OrthoDB" id="411251at2759"/>
<keyword evidence="5 6" id="KW-0472">Membrane</keyword>
<feature type="transmembrane region" description="Helical" evidence="6">
    <location>
        <begin position="133"/>
        <end position="166"/>
    </location>
</feature>
<reference evidence="8" key="1">
    <citation type="submission" date="2008-06" db="EMBL/GenBank/DDBJ databases">
        <authorList>
            <person name="Lorenzi H."/>
            <person name="Inman J."/>
            <person name="Miller J."/>
            <person name="Schobel S."/>
            <person name="Amedeo P."/>
            <person name="Caler E.V."/>
            <person name="da Silva J."/>
        </authorList>
    </citation>
    <scope>NUCLEOTIDE SEQUENCE [LARGE SCALE GENOMIC DNA]</scope>
    <source>
        <strain evidence="8">RN66</strain>
    </source>
</reference>
<dbReference type="GO" id="GO:0006888">
    <property type="term" value="P:endoplasmic reticulum to Golgi vesicle-mediated transport"/>
    <property type="evidence" value="ECO:0007669"/>
    <property type="project" value="InterPro"/>
</dbReference>
<evidence type="ECO:0000313" key="9">
    <source>
        <dbReference type="Proteomes" id="UP000001460"/>
    </source>
</evidence>
<dbReference type="STRING" id="441375.B6A9R9"/>
<feature type="domain" description="Yip1" evidence="7">
    <location>
        <begin position="67"/>
        <end position="201"/>
    </location>
</feature>
<comment type="subcellular location">
    <subcellularLocation>
        <location evidence="6">Golgi apparatus membrane</location>
        <topology evidence="6">Multi-pass membrane protein</topology>
    </subcellularLocation>
    <subcellularLocation>
        <location evidence="1">Membrane</location>
        <topology evidence="1">Multi-pass membrane protein</topology>
    </subcellularLocation>
</comment>
<dbReference type="VEuPathDB" id="CryptoDB:CMU_040290"/>
<dbReference type="InterPro" id="IPR006977">
    <property type="entry name" value="Yip1_dom"/>
</dbReference>
<comment type="caution">
    <text evidence="6">Lacks conserved residue(s) required for the propagation of feature annotation.</text>
</comment>
<accession>B6A9R9</accession>
<dbReference type="EMBL" id="DS989726">
    <property type="protein sequence ID" value="EEA04960.1"/>
    <property type="molecule type" value="Genomic_DNA"/>
</dbReference>
<gene>
    <name evidence="8" type="ORF">CMU_040290</name>
</gene>
<feature type="transmembrane region" description="Helical" evidence="6">
    <location>
        <begin position="103"/>
        <end position="121"/>
    </location>
</feature>
<name>B6A9R9_CRYMR</name>
<dbReference type="AlphaFoldDB" id="B6A9R9"/>
<dbReference type="eggNOG" id="KOG2946">
    <property type="taxonomic scope" value="Eukaryota"/>
</dbReference>
<dbReference type="GO" id="GO:0000139">
    <property type="term" value="C:Golgi membrane"/>
    <property type="evidence" value="ECO:0007669"/>
    <property type="project" value="UniProtKB-SubCell"/>
</dbReference>
<dbReference type="PANTHER" id="PTHR21236:SF1">
    <property type="entry name" value="PROTEIN YIPF6"/>
    <property type="match status" value="1"/>
</dbReference>
<keyword evidence="4 6" id="KW-1133">Transmembrane helix</keyword>
<dbReference type="GeneID" id="6994314"/>
<feature type="transmembrane region" description="Helical" evidence="6">
    <location>
        <begin position="73"/>
        <end position="91"/>
    </location>
</feature>
<dbReference type="Proteomes" id="UP000001460">
    <property type="component" value="Unassembled WGS sequence"/>
</dbReference>
<dbReference type="OMA" id="VMAMFGW"/>
<dbReference type="PANTHER" id="PTHR21236">
    <property type="entry name" value="GOLGI MEMBRANE PROTEIN YIP1"/>
    <property type="match status" value="1"/>
</dbReference>
<evidence type="ECO:0000256" key="5">
    <source>
        <dbReference type="ARBA" id="ARBA00023136"/>
    </source>
</evidence>
<sequence>MNISDKHPDDILFISGEICEENISDGTLDESVLTTIIRDISHVYNKMIFYLLTYKRSNKGNINNMQMLYNWDLWGPCLFLLVLSCCVYIKAPYTSKSNIFSTVYFVFFHGSIVVTLNSILLGSKCSFFAILSLLGYCLLPFSIVSVISLVIPFTLTTVILTIIALLHTYNTISNLMRGIIPEDRQFLVLYPISLLYITIAYLVVVS</sequence>
<evidence type="ECO:0000256" key="1">
    <source>
        <dbReference type="ARBA" id="ARBA00004141"/>
    </source>
</evidence>
<dbReference type="GO" id="GO:0005802">
    <property type="term" value="C:trans-Golgi network"/>
    <property type="evidence" value="ECO:0007669"/>
    <property type="project" value="TreeGrafter"/>
</dbReference>
<comment type="similarity">
    <text evidence="2 6">Belongs to the YIP1 family.</text>
</comment>
<organism evidence="8 9">
    <name type="scientific">Cryptosporidium muris (strain RN66)</name>
    <dbReference type="NCBI Taxonomy" id="441375"/>
    <lineage>
        <taxon>Eukaryota</taxon>
        <taxon>Sar</taxon>
        <taxon>Alveolata</taxon>
        <taxon>Apicomplexa</taxon>
        <taxon>Conoidasida</taxon>
        <taxon>Coccidia</taxon>
        <taxon>Eucoccidiorida</taxon>
        <taxon>Eimeriorina</taxon>
        <taxon>Cryptosporidiidae</taxon>
        <taxon>Cryptosporidium</taxon>
    </lineage>
</organism>
<dbReference type="InterPro" id="IPR045231">
    <property type="entry name" value="Yip1/4-like"/>
</dbReference>
<evidence type="ECO:0000256" key="3">
    <source>
        <dbReference type="ARBA" id="ARBA00022692"/>
    </source>
</evidence>
<evidence type="ECO:0000313" key="8">
    <source>
        <dbReference type="EMBL" id="EEA04960.1"/>
    </source>
</evidence>
<evidence type="ECO:0000256" key="2">
    <source>
        <dbReference type="ARBA" id="ARBA00010596"/>
    </source>
</evidence>
<evidence type="ECO:0000259" key="7">
    <source>
        <dbReference type="Pfam" id="PF04893"/>
    </source>
</evidence>